<dbReference type="InterPro" id="IPR000504">
    <property type="entry name" value="RRM_dom"/>
</dbReference>
<dbReference type="SUPFAM" id="SSF54928">
    <property type="entry name" value="RNA-binding domain, RBD"/>
    <property type="match status" value="1"/>
</dbReference>
<evidence type="ECO:0000313" key="5">
    <source>
        <dbReference type="Proteomes" id="UP001163846"/>
    </source>
</evidence>
<feature type="non-terminal residue" evidence="4">
    <location>
        <position position="102"/>
    </location>
</feature>
<dbReference type="Proteomes" id="UP001163846">
    <property type="component" value="Unassembled WGS sequence"/>
</dbReference>
<proteinExistence type="predicted"/>
<organism evidence="4 5">
    <name type="scientific">Lentinula raphanica</name>
    <dbReference type="NCBI Taxonomy" id="153919"/>
    <lineage>
        <taxon>Eukaryota</taxon>
        <taxon>Fungi</taxon>
        <taxon>Dikarya</taxon>
        <taxon>Basidiomycota</taxon>
        <taxon>Agaricomycotina</taxon>
        <taxon>Agaricomycetes</taxon>
        <taxon>Agaricomycetidae</taxon>
        <taxon>Agaricales</taxon>
        <taxon>Marasmiineae</taxon>
        <taxon>Omphalotaceae</taxon>
        <taxon>Lentinula</taxon>
    </lineage>
</organism>
<dbReference type="PROSITE" id="PS50102">
    <property type="entry name" value="RRM"/>
    <property type="match status" value="1"/>
</dbReference>
<evidence type="ECO:0000259" key="3">
    <source>
        <dbReference type="PROSITE" id="PS50102"/>
    </source>
</evidence>
<evidence type="ECO:0000256" key="1">
    <source>
        <dbReference type="PROSITE-ProRule" id="PRU00176"/>
    </source>
</evidence>
<reference evidence="4" key="1">
    <citation type="submission" date="2022-08" db="EMBL/GenBank/DDBJ databases">
        <authorList>
            <consortium name="DOE Joint Genome Institute"/>
            <person name="Min B."/>
            <person name="Riley R."/>
            <person name="Sierra-Patev S."/>
            <person name="Naranjo-Ortiz M."/>
            <person name="Looney B."/>
            <person name="Konkel Z."/>
            <person name="Slot J.C."/>
            <person name="Sakamoto Y."/>
            <person name="Steenwyk J.L."/>
            <person name="Rokas A."/>
            <person name="Carro J."/>
            <person name="Camarero S."/>
            <person name="Ferreira P."/>
            <person name="Molpeceres G."/>
            <person name="Ruiz-Duenas F.J."/>
            <person name="Serrano A."/>
            <person name="Henrissat B."/>
            <person name="Drula E."/>
            <person name="Hughes K.W."/>
            <person name="Mata J.L."/>
            <person name="Ishikawa N.K."/>
            <person name="Vargas-Isla R."/>
            <person name="Ushijima S."/>
            <person name="Smith C.A."/>
            <person name="Ahrendt S."/>
            <person name="Andreopoulos W."/>
            <person name="He G."/>
            <person name="Labutti K."/>
            <person name="Lipzen A."/>
            <person name="Ng V."/>
            <person name="Sandor L."/>
            <person name="Barry K."/>
            <person name="Martinez A.T."/>
            <person name="Xiao Y."/>
            <person name="Gibbons J.G."/>
            <person name="Terashima K."/>
            <person name="Hibbett D.S."/>
            <person name="Grigoriev I.V."/>
        </authorList>
    </citation>
    <scope>NUCLEOTIDE SEQUENCE</scope>
    <source>
        <strain evidence="4">TFB9207</strain>
    </source>
</reference>
<feature type="region of interest" description="Disordered" evidence="2">
    <location>
        <begin position="81"/>
        <end position="102"/>
    </location>
</feature>
<dbReference type="PANTHER" id="PTHR48034">
    <property type="entry name" value="TRANSFORMER-2 SEX-DETERMINING PROTEIN-RELATED"/>
    <property type="match status" value="1"/>
</dbReference>
<dbReference type="Gene3D" id="3.30.70.330">
    <property type="match status" value="1"/>
</dbReference>
<keyword evidence="5" id="KW-1185">Reference proteome</keyword>
<dbReference type="AlphaFoldDB" id="A0AA38UGZ0"/>
<evidence type="ECO:0000256" key="2">
    <source>
        <dbReference type="SAM" id="MobiDB-lite"/>
    </source>
</evidence>
<feature type="non-terminal residue" evidence="4">
    <location>
        <position position="1"/>
    </location>
</feature>
<dbReference type="InterPro" id="IPR050441">
    <property type="entry name" value="RBM"/>
</dbReference>
<comment type="caution">
    <text evidence="4">The sequence shown here is derived from an EMBL/GenBank/DDBJ whole genome shotgun (WGS) entry which is preliminary data.</text>
</comment>
<dbReference type="Pfam" id="PF00076">
    <property type="entry name" value="RRM_1"/>
    <property type="match status" value="1"/>
</dbReference>
<feature type="domain" description="RRM" evidence="3">
    <location>
        <begin position="4"/>
        <end position="82"/>
    </location>
</feature>
<keyword evidence="1" id="KW-0694">RNA-binding</keyword>
<dbReference type="InterPro" id="IPR035979">
    <property type="entry name" value="RBD_domain_sf"/>
</dbReference>
<dbReference type="InterPro" id="IPR012677">
    <property type="entry name" value="Nucleotide-bd_a/b_plait_sf"/>
</dbReference>
<evidence type="ECO:0000313" key="4">
    <source>
        <dbReference type="EMBL" id="KAJ3841452.1"/>
    </source>
</evidence>
<dbReference type="EMBL" id="MU806039">
    <property type="protein sequence ID" value="KAJ3841452.1"/>
    <property type="molecule type" value="Genomic_DNA"/>
</dbReference>
<dbReference type="GO" id="GO:0003723">
    <property type="term" value="F:RNA binding"/>
    <property type="evidence" value="ECO:0007669"/>
    <property type="project" value="UniProtKB-UniRule"/>
</dbReference>
<dbReference type="SMART" id="SM00360">
    <property type="entry name" value="RRM"/>
    <property type="match status" value="1"/>
</dbReference>
<sequence length="102" mass="11169">NPGNNLHVSGLSHKVDSRDLESAFAKVGRVSKASVVYDPHTRESRLFGFVTMETVEEADAAVTALNATELLGKVITVVRARRGRARTPTPGKYHGPSKRRDR</sequence>
<protein>
    <recommendedName>
        <fullName evidence="3">RRM domain-containing protein</fullName>
    </recommendedName>
</protein>
<name>A0AA38UGZ0_9AGAR</name>
<accession>A0AA38UGZ0</accession>
<gene>
    <name evidence="4" type="ORF">F5878DRAFT_493163</name>
</gene>